<evidence type="ECO:0008006" key="2">
    <source>
        <dbReference type="Google" id="ProtNLM"/>
    </source>
</evidence>
<reference evidence="1" key="1">
    <citation type="submission" date="2020-05" db="EMBL/GenBank/DDBJ databases">
        <authorList>
            <person name="Chiriac C."/>
            <person name="Salcher M."/>
            <person name="Ghai R."/>
            <person name="Kavagutti S V."/>
        </authorList>
    </citation>
    <scope>NUCLEOTIDE SEQUENCE</scope>
</reference>
<proteinExistence type="predicted"/>
<sequence length="136" mass="14832">MSQEVSLKFIEDANDGKSSIGRLLLFVGGVKMGTWDIISGLWGKGPAPTGKYKASALRKLLDSDTSFKKEGFAWVLSLEPQFKTDRTDLAIHPDGGIKGTLGCVGIQNNDLSAFYIFRSILGIYKSIDFEVIGVKK</sequence>
<organism evidence="1">
    <name type="scientific">uncultured Caudovirales phage</name>
    <dbReference type="NCBI Taxonomy" id="2100421"/>
    <lineage>
        <taxon>Viruses</taxon>
        <taxon>Duplodnaviria</taxon>
        <taxon>Heunggongvirae</taxon>
        <taxon>Uroviricota</taxon>
        <taxon>Caudoviricetes</taxon>
        <taxon>Peduoviridae</taxon>
        <taxon>Maltschvirus</taxon>
        <taxon>Maltschvirus maltsch</taxon>
    </lineage>
</organism>
<accession>A0A6J5Q0W6</accession>
<gene>
    <name evidence="1" type="ORF">UFOVP1009_21</name>
</gene>
<evidence type="ECO:0000313" key="1">
    <source>
        <dbReference type="EMBL" id="CAB4177983.1"/>
    </source>
</evidence>
<name>A0A6J5Q0W6_9CAUD</name>
<dbReference type="EMBL" id="LR796957">
    <property type="protein sequence ID" value="CAB4177983.1"/>
    <property type="molecule type" value="Genomic_DNA"/>
</dbReference>
<protein>
    <recommendedName>
        <fullName evidence="2">DUF2778 domain-containing protein</fullName>
    </recommendedName>
</protein>